<dbReference type="Proteomes" id="UP000327157">
    <property type="component" value="Unassembled WGS sequence"/>
</dbReference>
<name>A0A5N5GZG0_9ROSA</name>
<keyword evidence="1" id="KW-0489">Methyltransferase</keyword>
<reference evidence="1 2" key="2">
    <citation type="submission" date="2019-11" db="EMBL/GenBank/DDBJ databases">
        <title>A de novo genome assembly of a pear dwarfing rootstock.</title>
        <authorList>
            <person name="Wang F."/>
            <person name="Wang J."/>
            <person name="Li S."/>
            <person name="Zhang Y."/>
            <person name="Fang M."/>
            <person name="Ma L."/>
            <person name="Zhao Y."/>
            <person name="Jiang S."/>
        </authorList>
    </citation>
    <scope>NUCLEOTIDE SEQUENCE [LARGE SCALE GENOMIC DNA]</scope>
    <source>
        <strain evidence="1">S2</strain>
        <tissue evidence="1">Leaf</tissue>
    </source>
</reference>
<gene>
    <name evidence="1" type="ORF">D8674_039755</name>
</gene>
<dbReference type="EMBL" id="SMOL01000329">
    <property type="protein sequence ID" value="KAB2620487.1"/>
    <property type="molecule type" value="Genomic_DNA"/>
</dbReference>
<proteinExistence type="predicted"/>
<organism evidence="1 2">
    <name type="scientific">Pyrus ussuriensis x Pyrus communis</name>
    <dbReference type="NCBI Taxonomy" id="2448454"/>
    <lineage>
        <taxon>Eukaryota</taxon>
        <taxon>Viridiplantae</taxon>
        <taxon>Streptophyta</taxon>
        <taxon>Embryophyta</taxon>
        <taxon>Tracheophyta</taxon>
        <taxon>Spermatophyta</taxon>
        <taxon>Magnoliopsida</taxon>
        <taxon>eudicotyledons</taxon>
        <taxon>Gunneridae</taxon>
        <taxon>Pentapetalae</taxon>
        <taxon>rosids</taxon>
        <taxon>fabids</taxon>
        <taxon>Rosales</taxon>
        <taxon>Rosaceae</taxon>
        <taxon>Amygdaloideae</taxon>
        <taxon>Maleae</taxon>
        <taxon>Pyrus</taxon>
    </lineage>
</organism>
<comment type="caution">
    <text evidence="1">The sequence shown here is derived from an EMBL/GenBank/DDBJ whole genome shotgun (WGS) entry which is preliminary data.</text>
</comment>
<keyword evidence="1" id="KW-0808">Transferase</keyword>
<protein>
    <submittedName>
        <fullName evidence="1">Lysine-specific demethylase JMJ16</fullName>
    </submittedName>
</protein>
<accession>A0A5N5GZG0</accession>
<evidence type="ECO:0000313" key="2">
    <source>
        <dbReference type="Proteomes" id="UP000327157"/>
    </source>
</evidence>
<dbReference type="GO" id="GO:0008168">
    <property type="term" value="F:methyltransferase activity"/>
    <property type="evidence" value="ECO:0007669"/>
    <property type="project" value="UniProtKB-KW"/>
</dbReference>
<reference evidence="1 2" key="1">
    <citation type="submission" date="2019-09" db="EMBL/GenBank/DDBJ databases">
        <authorList>
            <person name="Ou C."/>
        </authorList>
    </citation>
    <scope>NUCLEOTIDE SEQUENCE [LARGE SCALE GENOMIC DNA]</scope>
    <source>
        <strain evidence="1">S2</strain>
        <tissue evidence="1">Leaf</tissue>
    </source>
</reference>
<sequence length="84" mass="9512">MDTTSDLTDMDKLKRQRPWILFDQSDLNTEESGSEHFNTDPPTKSCLPKGVTHGCPDCSGCLKVTGRWHPEEARTYVLEEAPLF</sequence>
<dbReference type="OrthoDB" id="1678912at2759"/>
<dbReference type="AlphaFoldDB" id="A0A5N5GZG0"/>
<keyword evidence="2" id="KW-1185">Reference proteome</keyword>
<evidence type="ECO:0000313" key="1">
    <source>
        <dbReference type="EMBL" id="KAB2620487.1"/>
    </source>
</evidence>
<dbReference type="GO" id="GO:0032259">
    <property type="term" value="P:methylation"/>
    <property type="evidence" value="ECO:0007669"/>
    <property type="project" value="UniProtKB-KW"/>
</dbReference>